<dbReference type="GO" id="GO:0005886">
    <property type="term" value="C:plasma membrane"/>
    <property type="evidence" value="ECO:0007669"/>
    <property type="project" value="UniProtKB-SubCell"/>
</dbReference>
<name>A0A1I4L7Z5_9ACTN</name>
<feature type="transmembrane region" description="Helical" evidence="6">
    <location>
        <begin position="383"/>
        <end position="403"/>
    </location>
</feature>
<keyword evidence="3 6" id="KW-0812">Transmembrane</keyword>
<dbReference type="EMBL" id="FOSW01000020">
    <property type="protein sequence ID" value="SFL87104.1"/>
    <property type="molecule type" value="Genomic_DNA"/>
</dbReference>
<feature type="transmembrane region" description="Helical" evidence="6">
    <location>
        <begin position="195"/>
        <end position="217"/>
    </location>
</feature>
<feature type="transmembrane region" description="Helical" evidence="6">
    <location>
        <begin position="238"/>
        <end position="264"/>
    </location>
</feature>
<dbReference type="PANTHER" id="PTHR30250:SF11">
    <property type="entry name" value="O-ANTIGEN TRANSPORTER-RELATED"/>
    <property type="match status" value="1"/>
</dbReference>
<dbReference type="Proteomes" id="UP000199152">
    <property type="component" value="Unassembled WGS sequence"/>
</dbReference>
<comment type="subcellular location">
    <subcellularLocation>
        <location evidence="1">Cell membrane</location>
        <topology evidence="1">Multi-pass membrane protein</topology>
    </subcellularLocation>
</comment>
<keyword evidence="4 6" id="KW-1133">Transmembrane helix</keyword>
<feature type="transmembrane region" description="Helical" evidence="6">
    <location>
        <begin position="355"/>
        <end position="376"/>
    </location>
</feature>
<protein>
    <submittedName>
        <fullName evidence="7">Membrane protein involved in the export of O-antigen and teichoic acid</fullName>
    </submittedName>
</protein>
<dbReference type="RefSeq" id="WP_091329736.1">
    <property type="nucleotide sequence ID" value="NZ_FOSW01000020.1"/>
</dbReference>
<proteinExistence type="predicted"/>
<accession>A0A1I4L7Z5</accession>
<evidence type="ECO:0000256" key="1">
    <source>
        <dbReference type="ARBA" id="ARBA00004651"/>
    </source>
</evidence>
<dbReference type="OrthoDB" id="5241534at2"/>
<feature type="transmembrane region" description="Helical" evidence="6">
    <location>
        <begin position="65"/>
        <end position="84"/>
    </location>
</feature>
<dbReference type="InterPro" id="IPR050833">
    <property type="entry name" value="Poly_Biosynth_Transport"/>
</dbReference>
<keyword evidence="5 6" id="KW-0472">Membrane</keyword>
<feature type="transmembrane region" description="Helical" evidence="6">
    <location>
        <begin position="133"/>
        <end position="154"/>
    </location>
</feature>
<reference evidence="7 8" key="1">
    <citation type="submission" date="2016-10" db="EMBL/GenBank/DDBJ databases">
        <authorList>
            <person name="de Groot N.N."/>
        </authorList>
    </citation>
    <scope>NUCLEOTIDE SEQUENCE [LARGE SCALE GENOMIC DNA]</scope>
    <source>
        <strain evidence="7 8">DSM 45317</strain>
    </source>
</reference>
<feature type="transmembrane region" description="Helical" evidence="6">
    <location>
        <begin position="166"/>
        <end position="189"/>
    </location>
</feature>
<evidence type="ECO:0000256" key="2">
    <source>
        <dbReference type="ARBA" id="ARBA00022475"/>
    </source>
</evidence>
<evidence type="ECO:0000313" key="7">
    <source>
        <dbReference type="EMBL" id="SFL87104.1"/>
    </source>
</evidence>
<evidence type="ECO:0000313" key="8">
    <source>
        <dbReference type="Proteomes" id="UP000199152"/>
    </source>
</evidence>
<sequence length="443" mass="44217">MTSGGPTDQLYHDADGEVALETPGRRPRLLASLSWAALSVGVAGLLTAGYLALVARSLPATEYGWFGAFWSVALIVGFGLFLPIEQELARLVHLRGRTAPLPRGAGRAVAGVTALGLAAVLAGWPLLRPALGGSTALVAALAVVCLASGAQFLLRGLLLGRGAVRVHGAVVLLDAALRVAGAAAVAAWIQPASAAGFGWTLVAALLLAHVPLLAWITRPAAVPVPVPPADDRRVRLRVIASLTVGALCAQVLLNAAPVLVAGAAGPGEQVLAAQFVACFTLTRLPLFLAVPVQGVLIPGLVRVTADRRGARSLVAPLAGGVVLLCGAAALLGWLAGPPLVGLLFGARYALPGADLALLAVGTALYLGLLVTTQALVAAARHRGVALVWAAGLAAAAVVFAAVPGLVARAGLALVAGCAVALGAGLLLLAGRTAPAPTPLGGPR</sequence>
<keyword evidence="8" id="KW-1185">Reference proteome</keyword>
<evidence type="ECO:0000256" key="5">
    <source>
        <dbReference type="ARBA" id="ARBA00023136"/>
    </source>
</evidence>
<evidence type="ECO:0000256" key="6">
    <source>
        <dbReference type="SAM" id="Phobius"/>
    </source>
</evidence>
<gene>
    <name evidence="7" type="ORF">SAMN04488085_12066</name>
</gene>
<dbReference type="AlphaFoldDB" id="A0A1I4L7Z5"/>
<feature type="transmembrane region" description="Helical" evidence="6">
    <location>
        <begin position="409"/>
        <end position="429"/>
    </location>
</feature>
<feature type="transmembrane region" description="Helical" evidence="6">
    <location>
        <begin position="313"/>
        <end position="335"/>
    </location>
</feature>
<dbReference type="STRING" id="504800.SAMN04488085_12066"/>
<dbReference type="PANTHER" id="PTHR30250">
    <property type="entry name" value="PST FAMILY PREDICTED COLANIC ACID TRANSPORTER"/>
    <property type="match status" value="1"/>
</dbReference>
<feature type="transmembrane region" description="Helical" evidence="6">
    <location>
        <begin position="29"/>
        <end position="53"/>
    </location>
</feature>
<feature type="transmembrane region" description="Helical" evidence="6">
    <location>
        <begin position="105"/>
        <end position="127"/>
    </location>
</feature>
<evidence type="ECO:0000256" key="3">
    <source>
        <dbReference type="ARBA" id="ARBA00022692"/>
    </source>
</evidence>
<organism evidence="7 8">
    <name type="scientific">Geodermatophilus ruber</name>
    <dbReference type="NCBI Taxonomy" id="504800"/>
    <lineage>
        <taxon>Bacteria</taxon>
        <taxon>Bacillati</taxon>
        <taxon>Actinomycetota</taxon>
        <taxon>Actinomycetes</taxon>
        <taxon>Geodermatophilales</taxon>
        <taxon>Geodermatophilaceae</taxon>
        <taxon>Geodermatophilus</taxon>
    </lineage>
</organism>
<evidence type="ECO:0000256" key="4">
    <source>
        <dbReference type="ARBA" id="ARBA00022989"/>
    </source>
</evidence>
<keyword evidence="2" id="KW-1003">Cell membrane</keyword>
<dbReference type="InParanoid" id="A0A1I4L7Z5"/>